<dbReference type="GO" id="GO:0005576">
    <property type="term" value="C:extracellular region"/>
    <property type="evidence" value="ECO:0007669"/>
    <property type="project" value="UniProtKB-SubCell"/>
</dbReference>
<evidence type="ECO:0000256" key="1">
    <source>
        <dbReference type="ARBA" id="ARBA00004613"/>
    </source>
</evidence>
<dbReference type="Proteomes" id="UP000001353">
    <property type="component" value="Chromosome"/>
</dbReference>
<dbReference type="PANTHER" id="PTHR38340">
    <property type="entry name" value="S-LAYER PROTEIN"/>
    <property type="match status" value="1"/>
</dbReference>
<dbReference type="Pfam" id="PF00353">
    <property type="entry name" value="HemolysinCabind"/>
    <property type="match status" value="5"/>
</dbReference>
<evidence type="ECO:0000313" key="4">
    <source>
        <dbReference type="Proteomes" id="UP000001353"/>
    </source>
</evidence>
<evidence type="ECO:0000256" key="2">
    <source>
        <dbReference type="ARBA" id="ARBA00022525"/>
    </source>
</evidence>
<dbReference type="InterPro" id="IPR001343">
    <property type="entry name" value="Hemolysn_Ca-bd"/>
</dbReference>
<dbReference type="STRING" id="391595.RLO149_c004400"/>
<dbReference type="KEGG" id="rli:RLO149_c004400"/>
<keyword evidence="2" id="KW-0964">Secreted</keyword>
<dbReference type="PRINTS" id="PR00313">
    <property type="entry name" value="CABNDNGRPT"/>
</dbReference>
<keyword evidence="4" id="KW-1185">Reference proteome</keyword>
<name>F7ZIE9_ROSLO</name>
<dbReference type="EMBL" id="CP002623">
    <property type="protein sequence ID" value="AEI92468.1"/>
    <property type="molecule type" value="Genomic_DNA"/>
</dbReference>
<dbReference type="AlphaFoldDB" id="F7ZIE9"/>
<gene>
    <name evidence="3" type="ordered locus">RLO149_c004400</name>
</gene>
<comment type="subcellular location">
    <subcellularLocation>
        <location evidence="1">Secreted</location>
    </subcellularLocation>
</comment>
<dbReference type="HOGENOM" id="CLU_027334_0_0_5"/>
<accession>F7ZIE9</accession>
<protein>
    <submittedName>
        <fullName evidence="3">Uncharacterized protein</fullName>
    </submittedName>
</protein>
<dbReference type="RefSeq" id="WP_013960409.1">
    <property type="nucleotide sequence ID" value="NC_015730.1"/>
</dbReference>
<reference evidence="3 4" key="1">
    <citation type="journal article" date="2011" name="BMC Genomics">
        <title>Comparative genome analysis and genome-guided physiological analysis of Roseobacter litoralis.</title>
        <authorList>
            <person name="Kalhoefer D."/>
            <person name="Thole S."/>
            <person name="Voget S."/>
            <person name="Lehmann R."/>
            <person name="Liesegang H."/>
            <person name="Wollher A."/>
            <person name="Daniel R."/>
            <person name="Simon M."/>
            <person name="Brinkhoff T."/>
        </authorList>
    </citation>
    <scope>NUCLEOTIDE SEQUENCE [LARGE SCALE GENOMIC DNA]</scope>
    <source>
        <strain evidence="4">ATCC 49566 / DSM 6996 / JCM 21268 / NBRC 15278 / OCh 149</strain>
    </source>
</reference>
<dbReference type="PANTHER" id="PTHR38340:SF1">
    <property type="entry name" value="S-LAYER PROTEIN"/>
    <property type="match status" value="1"/>
</dbReference>
<dbReference type="OrthoDB" id="7624131at2"/>
<sequence>MSLFNLFNLFSNGLDIKGSDKSDLIIGSFGNDTIAGNGGDDLMFGLFGNDKMSGGLGDDTIFAGGGHDIVEGGEGEDALYGNNGNDVIVGNRGDDKMFGGSGNDKLVWNNGDGSDLMNGGSGYDKVQVNFNTDLVDNDLQNKDVAEFETTDTGVQFARTEVNDQSERGLFQLDIRETEVLETNFGGGDDTAVIKGDVLEQIALNLDGGDGVDTLDLSQVDAGIKVDLAAGKLAHSKAENFENVIGTEYKDLLRGDAQDNVISGLGGDDQLGGRGGDDTLIGNKGDDKVFGGDGDDLLIWNNGDGSDLMHGGNGYDRLQVNFDTDLVNDDLQNKDVAEFSVADIGLQFARTEVNDQSEAGLFQLDVRNIEVLETNFGGGDDTAVIKDNILKRIELELDGGDGVDLLDLSDAASAVTVDLAAGTITDGANTSTAINFENVTGTDFNDTITGNDQDNVIRGGAGNDVMSGGAGADTFVFFEEDAGVDIILDFNFNEDSLLFLTNDPEVTTDSLLSNLTQTGDDVELAFNNKVITFEDTVVSDFNADDFMIA</sequence>
<proteinExistence type="predicted"/>
<organism evidence="3 4">
    <name type="scientific">Roseobacter litoralis (strain ATCC 49566 / DSM 6996 / JCM 21268 / NBRC 15278 / OCh 149)</name>
    <dbReference type="NCBI Taxonomy" id="391595"/>
    <lineage>
        <taxon>Bacteria</taxon>
        <taxon>Pseudomonadati</taxon>
        <taxon>Pseudomonadota</taxon>
        <taxon>Alphaproteobacteria</taxon>
        <taxon>Rhodobacterales</taxon>
        <taxon>Roseobacteraceae</taxon>
        <taxon>Roseobacter</taxon>
    </lineage>
</organism>
<evidence type="ECO:0000313" key="3">
    <source>
        <dbReference type="EMBL" id="AEI92468.1"/>
    </source>
</evidence>
<dbReference type="InterPro" id="IPR050557">
    <property type="entry name" value="RTX_toxin/Mannuronan_C5-epim"/>
</dbReference>
<dbReference type="Gene3D" id="2.150.10.10">
    <property type="entry name" value="Serralysin-like metalloprotease, C-terminal"/>
    <property type="match status" value="4"/>
</dbReference>
<dbReference type="eggNOG" id="COG2931">
    <property type="taxonomic scope" value="Bacteria"/>
</dbReference>
<dbReference type="GO" id="GO:0005509">
    <property type="term" value="F:calcium ion binding"/>
    <property type="evidence" value="ECO:0007669"/>
    <property type="project" value="InterPro"/>
</dbReference>
<dbReference type="SUPFAM" id="SSF51120">
    <property type="entry name" value="beta-Roll"/>
    <property type="match status" value="3"/>
</dbReference>
<dbReference type="InterPro" id="IPR011049">
    <property type="entry name" value="Serralysin-like_metalloprot_C"/>
</dbReference>